<dbReference type="InterPro" id="IPR048365">
    <property type="entry name" value="TNP-like_RNaseH_N"/>
</dbReference>
<dbReference type="EMBL" id="JAPWTK010000859">
    <property type="protein sequence ID" value="KAJ8935620.1"/>
    <property type="molecule type" value="Genomic_DNA"/>
</dbReference>
<dbReference type="InterPro" id="IPR048366">
    <property type="entry name" value="TNP-like_GBD"/>
</dbReference>
<gene>
    <name evidence="3" type="ORF">NQ318_006463</name>
</gene>
<feature type="domain" description="Transposable element P transposase-like GTP-binding insertion" evidence="2">
    <location>
        <begin position="166"/>
        <end position="287"/>
    </location>
</feature>
<evidence type="ECO:0000313" key="4">
    <source>
        <dbReference type="Proteomes" id="UP001162162"/>
    </source>
</evidence>
<dbReference type="AlphaFoldDB" id="A0AAV8XAX0"/>
<comment type="caution">
    <text evidence="3">The sequence shown here is derived from an EMBL/GenBank/DDBJ whole genome shotgun (WGS) entry which is preliminary data.</text>
</comment>
<sequence>MPLQPGINKHIFTTLKESVKKMNDKEKHCILLFDELAIDTSIQYNRKQDCVEGVDYGSERNNKLADHANVFMIKGAVKNLVQPVSFTFSNGPIKTNKLVEAIKLVVKECQKIGLKIVASICDQGAANVAAINRLLQETKQMQTEEGQYFGYVINEQEIVPLYDVPHLFKGLRNNLLTKDLHFEINGKKMVAKWDHILQFYFLDLSDDVRICPKLTDCHVILEKINKMKVSACTQVFSNTVGSLMKRISKWNIDHGRKLSPEAEDTAELILFLDKLFDSLNGMNRIAPSSKPLKGAVTKHSAHEAFWIEAIKVIETMRYYCNKKQRFIKPPSLSNLIKTLRGFIYLQKKLLFGNTLEYILPRKFNQDNLENFFCFC</sequence>
<evidence type="ECO:0008006" key="5">
    <source>
        <dbReference type="Google" id="ProtNLM"/>
    </source>
</evidence>
<organism evidence="3 4">
    <name type="scientific">Aromia moschata</name>
    <dbReference type="NCBI Taxonomy" id="1265417"/>
    <lineage>
        <taxon>Eukaryota</taxon>
        <taxon>Metazoa</taxon>
        <taxon>Ecdysozoa</taxon>
        <taxon>Arthropoda</taxon>
        <taxon>Hexapoda</taxon>
        <taxon>Insecta</taxon>
        <taxon>Pterygota</taxon>
        <taxon>Neoptera</taxon>
        <taxon>Endopterygota</taxon>
        <taxon>Coleoptera</taxon>
        <taxon>Polyphaga</taxon>
        <taxon>Cucujiformia</taxon>
        <taxon>Chrysomeloidea</taxon>
        <taxon>Cerambycidae</taxon>
        <taxon>Cerambycinae</taxon>
        <taxon>Callichromatini</taxon>
        <taxon>Aromia</taxon>
    </lineage>
</organism>
<accession>A0AAV8XAX0</accession>
<proteinExistence type="predicted"/>
<dbReference type="Pfam" id="PF21787">
    <property type="entry name" value="TNP-like_RNaseH_N"/>
    <property type="match status" value="1"/>
</dbReference>
<evidence type="ECO:0000259" key="1">
    <source>
        <dbReference type="Pfam" id="PF21787"/>
    </source>
</evidence>
<evidence type="ECO:0000313" key="3">
    <source>
        <dbReference type="EMBL" id="KAJ8935620.1"/>
    </source>
</evidence>
<evidence type="ECO:0000259" key="2">
    <source>
        <dbReference type="Pfam" id="PF21788"/>
    </source>
</evidence>
<name>A0AAV8XAX0_9CUCU</name>
<reference evidence="3" key="1">
    <citation type="journal article" date="2023" name="Insect Mol. Biol.">
        <title>Genome sequencing provides insights into the evolution of gene families encoding plant cell wall-degrading enzymes in longhorned beetles.</title>
        <authorList>
            <person name="Shin N.R."/>
            <person name="Okamura Y."/>
            <person name="Kirsch R."/>
            <person name="Pauchet Y."/>
        </authorList>
    </citation>
    <scope>NUCLEOTIDE SEQUENCE</scope>
    <source>
        <strain evidence="3">AMC_N1</strain>
    </source>
</reference>
<feature type="domain" description="Transposable element P transposase-like RNase H" evidence="1">
    <location>
        <begin position="4"/>
        <end position="134"/>
    </location>
</feature>
<keyword evidence="4" id="KW-1185">Reference proteome</keyword>
<dbReference type="Pfam" id="PF21788">
    <property type="entry name" value="TNP-like_GBD"/>
    <property type="match status" value="1"/>
</dbReference>
<protein>
    <recommendedName>
        <fullName evidence="5">Transposable element P transposase</fullName>
    </recommendedName>
</protein>
<dbReference type="Proteomes" id="UP001162162">
    <property type="component" value="Unassembled WGS sequence"/>
</dbReference>